<dbReference type="Gene3D" id="2.40.70.10">
    <property type="entry name" value="Acid Proteases"/>
    <property type="match status" value="1"/>
</dbReference>
<accession>A0A1G7JCS8</accession>
<dbReference type="InterPro" id="IPR034122">
    <property type="entry name" value="Retropepsin-like_bacterial"/>
</dbReference>
<dbReference type="InterPro" id="IPR021109">
    <property type="entry name" value="Peptidase_aspartic_dom_sf"/>
</dbReference>
<dbReference type="GO" id="GO:0004190">
    <property type="term" value="F:aspartic-type endopeptidase activity"/>
    <property type="evidence" value="ECO:0007669"/>
    <property type="project" value="InterPro"/>
</dbReference>
<feature type="signal peptide" evidence="1">
    <location>
        <begin position="1"/>
        <end position="21"/>
    </location>
</feature>
<dbReference type="InterPro" id="IPR001969">
    <property type="entry name" value="Aspartic_peptidase_AS"/>
</dbReference>
<dbReference type="PROSITE" id="PS00141">
    <property type="entry name" value="ASP_PROTEASE"/>
    <property type="match status" value="1"/>
</dbReference>
<evidence type="ECO:0000313" key="2">
    <source>
        <dbReference type="EMBL" id="SDF22696.1"/>
    </source>
</evidence>
<gene>
    <name evidence="2" type="ORF">SAMN04488121_1011188</name>
</gene>
<sequence>MLIVRQYLFILLVCLPAFLQAQDAASQKAVATMPYRLYDRYMVISTTLSGTTPAGLPPDSLHFIFDTGAEVTTLSRQTADQLGLQTKDDGGLSGTDAVVVRVPTATLNVLYLDKTRLPFVKVYIEPLDEFRDLSIKIDGIIGVDLLKSFIVKIDYEKQVLQLYRSNKTPANTPGQRLPLSLNFKTPVIEGTFNLPDGQSISSRFHFISGGEYGILFNYPFVEKHHLNTRLPVLSTDTVKDLYKELTYTNTSLPSLDLGPIHLDLVAASYCKDVNDAGSLHEMAGSIGFMVWRQFRSITINYSGRELFLEK</sequence>
<dbReference type="GO" id="GO:0006508">
    <property type="term" value="P:proteolysis"/>
    <property type="evidence" value="ECO:0007669"/>
    <property type="project" value="UniProtKB-KW"/>
</dbReference>
<dbReference type="STRING" id="104663.SAMN04488121_1011188"/>
<keyword evidence="2" id="KW-0378">Hydrolase</keyword>
<dbReference type="EMBL" id="FNBN01000001">
    <property type="protein sequence ID" value="SDF22696.1"/>
    <property type="molecule type" value="Genomic_DNA"/>
</dbReference>
<protein>
    <submittedName>
        <fullName evidence="2">Aspartyl protease</fullName>
    </submittedName>
</protein>
<keyword evidence="1" id="KW-0732">Signal</keyword>
<dbReference type="OrthoDB" id="3521766at2"/>
<dbReference type="SUPFAM" id="SSF50630">
    <property type="entry name" value="Acid proteases"/>
    <property type="match status" value="1"/>
</dbReference>
<dbReference type="RefSeq" id="WP_089829443.1">
    <property type="nucleotide sequence ID" value="NZ_FNBN01000001.1"/>
</dbReference>
<dbReference type="Pfam" id="PF13650">
    <property type="entry name" value="Asp_protease_2"/>
    <property type="match status" value="1"/>
</dbReference>
<dbReference type="CDD" id="cd05483">
    <property type="entry name" value="retropepsin_like_bacteria"/>
    <property type="match status" value="1"/>
</dbReference>
<dbReference type="Proteomes" id="UP000199045">
    <property type="component" value="Unassembled WGS sequence"/>
</dbReference>
<reference evidence="3" key="1">
    <citation type="submission" date="2016-10" db="EMBL/GenBank/DDBJ databases">
        <authorList>
            <person name="Varghese N."/>
            <person name="Submissions S."/>
        </authorList>
    </citation>
    <scope>NUCLEOTIDE SEQUENCE [LARGE SCALE GENOMIC DNA]</scope>
    <source>
        <strain evidence="3">DSM 527</strain>
    </source>
</reference>
<proteinExistence type="predicted"/>
<evidence type="ECO:0000256" key="1">
    <source>
        <dbReference type="SAM" id="SignalP"/>
    </source>
</evidence>
<organism evidence="2 3">
    <name type="scientific">Chitinophaga filiformis</name>
    <name type="common">Myxococcus filiformis</name>
    <name type="synonym">Flexibacter filiformis</name>
    <dbReference type="NCBI Taxonomy" id="104663"/>
    <lineage>
        <taxon>Bacteria</taxon>
        <taxon>Pseudomonadati</taxon>
        <taxon>Bacteroidota</taxon>
        <taxon>Chitinophagia</taxon>
        <taxon>Chitinophagales</taxon>
        <taxon>Chitinophagaceae</taxon>
        <taxon>Chitinophaga</taxon>
    </lineage>
</organism>
<feature type="chain" id="PRO_5011614714" evidence="1">
    <location>
        <begin position="22"/>
        <end position="310"/>
    </location>
</feature>
<keyword evidence="2" id="KW-0645">Protease</keyword>
<evidence type="ECO:0000313" key="3">
    <source>
        <dbReference type="Proteomes" id="UP000199045"/>
    </source>
</evidence>
<name>A0A1G7JCS8_CHIFI</name>
<dbReference type="AlphaFoldDB" id="A0A1G7JCS8"/>